<dbReference type="Proteomes" id="UP001139031">
    <property type="component" value="Unassembled WGS sequence"/>
</dbReference>
<evidence type="ECO:0000256" key="1">
    <source>
        <dbReference type="SAM" id="MobiDB-lite"/>
    </source>
</evidence>
<dbReference type="EMBL" id="JAIRAU010000001">
    <property type="protein sequence ID" value="MBZ5708799.1"/>
    <property type="molecule type" value="Genomic_DNA"/>
</dbReference>
<sequence>MLLALCACGPDDGGGTDGALTGSTGSTDTDPTETSGDPVDPACSCIAADDCGAPLCQPVGLDCDESCLNHQSVTGEDWLKCALEALRDRTPGRIGWYTSTYGGQFSDRSDVYIQTSGEAVVRRSGDADLCSYTGPDSIHILAEPAHFAGCLDLVIGRERFDCMTEGLLEQRVACVLEEDHCGGA</sequence>
<comment type="caution">
    <text evidence="2">The sequence shown here is derived from an EMBL/GenBank/DDBJ whole genome shotgun (WGS) entry which is preliminary data.</text>
</comment>
<proteinExistence type="predicted"/>
<keyword evidence="3" id="KW-1185">Reference proteome</keyword>
<gene>
    <name evidence="2" type="ORF">K7C98_05995</name>
</gene>
<evidence type="ECO:0008006" key="4">
    <source>
        <dbReference type="Google" id="ProtNLM"/>
    </source>
</evidence>
<feature type="compositionally biased region" description="Low complexity" evidence="1">
    <location>
        <begin position="18"/>
        <end position="36"/>
    </location>
</feature>
<dbReference type="RefSeq" id="WP_224190564.1">
    <property type="nucleotide sequence ID" value="NZ_JAIRAU010000001.1"/>
</dbReference>
<accession>A0ABS7TKP9</accession>
<organism evidence="2 3">
    <name type="scientific">Nannocystis pusilla</name>
    <dbReference type="NCBI Taxonomy" id="889268"/>
    <lineage>
        <taxon>Bacteria</taxon>
        <taxon>Pseudomonadati</taxon>
        <taxon>Myxococcota</taxon>
        <taxon>Polyangia</taxon>
        <taxon>Nannocystales</taxon>
        <taxon>Nannocystaceae</taxon>
        <taxon>Nannocystis</taxon>
    </lineage>
</organism>
<reference evidence="2" key="1">
    <citation type="submission" date="2021-08" db="EMBL/GenBank/DDBJ databases">
        <authorList>
            <person name="Stevens D.C."/>
        </authorList>
    </citation>
    <scope>NUCLEOTIDE SEQUENCE</scope>
    <source>
        <strain evidence="2">DSM 53165</strain>
    </source>
</reference>
<evidence type="ECO:0000313" key="2">
    <source>
        <dbReference type="EMBL" id="MBZ5708799.1"/>
    </source>
</evidence>
<protein>
    <recommendedName>
        <fullName evidence="4">Lipoprotein</fullName>
    </recommendedName>
</protein>
<evidence type="ECO:0000313" key="3">
    <source>
        <dbReference type="Proteomes" id="UP001139031"/>
    </source>
</evidence>
<feature type="region of interest" description="Disordered" evidence="1">
    <location>
        <begin position="17"/>
        <end position="36"/>
    </location>
</feature>
<name>A0ABS7TKP9_9BACT</name>